<evidence type="ECO:0000313" key="2">
    <source>
        <dbReference type="Proteomes" id="UP000317171"/>
    </source>
</evidence>
<dbReference type="Proteomes" id="UP000317171">
    <property type="component" value="Chromosome"/>
</dbReference>
<dbReference type="EMBL" id="CP036269">
    <property type="protein sequence ID" value="QDT44045.1"/>
    <property type="molecule type" value="Genomic_DNA"/>
</dbReference>
<reference evidence="1 2" key="1">
    <citation type="submission" date="2019-02" db="EMBL/GenBank/DDBJ databases">
        <title>Deep-cultivation of Planctomycetes and their phenomic and genomic characterization uncovers novel biology.</title>
        <authorList>
            <person name="Wiegand S."/>
            <person name="Jogler M."/>
            <person name="Boedeker C."/>
            <person name="Pinto D."/>
            <person name="Vollmers J."/>
            <person name="Rivas-Marin E."/>
            <person name="Kohn T."/>
            <person name="Peeters S.H."/>
            <person name="Heuer A."/>
            <person name="Rast P."/>
            <person name="Oberbeckmann S."/>
            <person name="Bunk B."/>
            <person name="Jeske O."/>
            <person name="Meyerdierks A."/>
            <person name="Storesund J.E."/>
            <person name="Kallscheuer N."/>
            <person name="Luecker S."/>
            <person name="Lage O.M."/>
            <person name="Pohl T."/>
            <person name="Merkel B.J."/>
            <person name="Hornburger P."/>
            <person name="Mueller R.-W."/>
            <person name="Bruemmer F."/>
            <person name="Labrenz M."/>
            <person name="Spormann A.M."/>
            <person name="Op den Camp H."/>
            <person name="Overmann J."/>
            <person name="Amann R."/>
            <person name="Jetten M.S.M."/>
            <person name="Mascher T."/>
            <person name="Medema M.H."/>
            <person name="Devos D.P."/>
            <person name="Kaster A.-K."/>
            <person name="Ovreas L."/>
            <person name="Rohde M."/>
            <person name="Galperin M.Y."/>
            <person name="Jogler C."/>
        </authorList>
    </citation>
    <scope>NUCLEOTIDE SEQUENCE [LARGE SCALE GENOMIC DNA]</scope>
    <source>
        <strain evidence="1 2">Pan241w</strain>
    </source>
</reference>
<proteinExistence type="predicted"/>
<evidence type="ECO:0008006" key="3">
    <source>
        <dbReference type="Google" id="ProtNLM"/>
    </source>
</evidence>
<protein>
    <recommendedName>
        <fullName evidence="3">Glycosyltransferase family 25 (LPS biosynthesis protein)</fullName>
    </recommendedName>
</protein>
<name>A0A517RJI9_9PLAN</name>
<dbReference type="KEGG" id="gaz:Pan241w_41500"/>
<organism evidence="1 2">
    <name type="scientific">Gimesia alba</name>
    <dbReference type="NCBI Taxonomy" id="2527973"/>
    <lineage>
        <taxon>Bacteria</taxon>
        <taxon>Pseudomonadati</taxon>
        <taxon>Planctomycetota</taxon>
        <taxon>Planctomycetia</taxon>
        <taxon>Planctomycetales</taxon>
        <taxon>Planctomycetaceae</taxon>
        <taxon>Gimesia</taxon>
    </lineage>
</organism>
<evidence type="ECO:0000313" key="1">
    <source>
        <dbReference type="EMBL" id="QDT44045.1"/>
    </source>
</evidence>
<gene>
    <name evidence="1" type="ORF">Pan241w_41500</name>
</gene>
<sequence length="234" mass="26475">MDVLSNRNITHWSVGITTAPRTEPTLNQTIDSLRKAGWDQLQIYAEPGVEIPADSQNLLIVPRTERLGAFPNWYLALTEMLLRDPKAEAYLLCQDDVLIAENTRAYLERRLWPAAEIGVVSIYCPSHYQQNSTPDFIREDRGWRSWGALAYIFSNPSARLLLSDVTVLNHRGFGPAEGLKQIDAVVGLWCERQQLPYFVHSPSLVQHIGETSTIYPTASVAGHRKANHFLEHIQ</sequence>
<keyword evidence="2" id="KW-1185">Reference proteome</keyword>
<dbReference type="AlphaFoldDB" id="A0A517RJI9"/>
<dbReference type="RefSeq" id="WP_145219177.1">
    <property type="nucleotide sequence ID" value="NZ_CP036269.1"/>
</dbReference>
<accession>A0A517RJI9</accession>
<dbReference type="OrthoDB" id="260014at2"/>